<evidence type="ECO:0000313" key="2">
    <source>
        <dbReference type="EMBL" id="MCF3939947.1"/>
    </source>
</evidence>
<evidence type="ECO:0000256" key="1">
    <source>
        <dbReference type="SAM" id="MobiDB-lite"/>
    </source>
</evidence>
<sequence>MTDKTALTKLREPFTGNQISTLPKPYKKDSPKGQCRECGGYHGLPAVHLEYVGHAALTDRLLNADPEWSWEPLAYGPDGLPAFDRNGGLWIKLTVAGVTRLGYGDAPGKNGGNAVKEAIGDALRNAGMRFGAALDLWHKGDLHDAAEERGETTEPSALQVALSDLAAAVNDAGMSTKDFADWAISAKGPGLNIRECTDVKKLDELTRRVEHEGSSILGAPDHDAAQATLTDAIGAEEQQ</sequence>
<protein>
    <submittedName>
        <fullName evidence="2">Uncharacterized protein</fullName>
    </submittedName>
</protein>
<evidence type="ECO:0000313" key="3">
    <source>
        <dbReference type="Proteomes" id="UP001108089"/>
    </source>
</evidence>
<gene>
    <name evidence="2" type="ORF">L1892_16340</name>
</gene>
<organism evidence="2 3">
    <name type="scientific">Gordonia tangerina</name>
    <dbReference type="NCBI Taxonomy" id="2911060"/>
    <lineage>
        <taxon>Bacteria</taxon>
        <taxon>Bacillati</taxon>
        <taxon>Actinomycetota</taxon>
        <taxon>Actinomycetes</taxon>
        <taxon>Mycobacteriales</taxon>
        <taxon>Gordoniaceae</taxon>
        <taxon>Gordonia</taxon>
    </lineage>
</organism>
<feature type="region of interest" description="Disordered" evidence="1">
    <location>
        <begin position="213"/>
        <end position="239"/>
    </location>
</feature>
<name>A0ABS9DLB9_9ACTN</name>
<comment type="caution">
    <text evidence="2">The sequence shown here is derived from an EMBL/GenBank/DDBJ whole genome shotgun (WGS) entry which is preliminary data.</text>
</comment>
<keyword evidence="3" id="KW-1185">Reference proteome</keyword>
<dbReference type="EMBL" id="JAKGCU010000016">
    <property type="protein sequence ID" value="MCF3939947.1"/>
    <property type="molecule type" value="Genomic_DNA"/>
</dbReference>
<dbReference type="Proteomes" id="UP001108089">
    <property type="component" value="Unassembled WGS sequence"/>
</dbReference>
<dbReference type="RefSeq" id="WP_235724673.1">
    <property type="nucleotide sequence ID" value="NZ_JAKGCU010000016.1"/>
</dbReference>
<proteinExistence type="predicted"/>
<reference evidence="2" key="1">
    <citation type="submission" date="2022-01" db="EMBL/GenBank/DDBJ databases">
        <title>Gordonia xiamenensis sp. nov., isolated from surface seawater in Xiamen.</title>
        <authorList>
            <person name="He Y.F."/>
        </authorList>
    </citation>
    <scope>NUCLEOTIDE SEQUENCE</scope>
    <source>
        <strain evidence="2">GW1C4-4</strain>
    </source>
</reference>
<accession>A0ABS9DLB9</accession>